<proteinExistence type="predicted"/>
<dbReference type="PANTHER" id="PTHR45614">
    <property type="entry name" value="MYB PROTEIN-RELATED"/>
    <property type="match status" value="1"/>
</dbReference>
<evidence type="ECO:0000256" key="2">
    <source>
        <dbReference type="ARBA" id="ARBA00022737"/>
    </source>
</evidence>
<dbReference type="Pfam" id="PF13921">
    <property type="entry name" value="Myb_DNA-bind_6"/>
    <property type="match status" value="1"/>
</dbReference>
<dbReference type="PANTHER" id="PTHR45614:SF218">
    <property type="entry name" value="TRANSCRIPTION FACTOR MYB119-RELATED"/>
    <property type="match status" value="1"/>
</dbReference>
<evidence type="ECO:0000256" key="6">
    <source>
        <dbReference type="SAM" id="MobiDB-lite"/>
    </source>
</evidence>
<keyword evidence="5" id="KW-0539">Nucleus</keyword>
<dbReference type="AlphaFoldDB" id="A0AAN9P8S6"/>
<dbReference type="InterPro" id="IPR001005">
    <property type="entry name" value="SANT/Myb"/>
</dbReference>
<dbReference type="InterPro" id="IPR050560">
    <property type="entry name" value="MYB_TF"/>
</dbReference>
<evidence type="ECO:0000259" key="7">
    <source>
        <dbReference type="PROSITE" id="PS50090"/>
    </source>
</evidence>
<keyword evidence="2" id="KW-0677">Repeat</keyword>
<keyword evidence="3" id="KW-0805">Transcription regulation</keyword>
<comment type="subcellular location">
    <subcellularLocation>
        <location evidence="1">Nucleus</location>
    </subcellularLocation>
</comment>
<feature type="region of interest" description="Disordered" evidence="6">
    <location>
        <begin position="237"/>
        <end position="271"/>
    </location>
</feature>
<organism evidence="9 10">
    <name type="scientific">Crotalaria pallida</name>
    <name type="common">Smooth rattlebox</name>
    <name type="synonym">Crotalaria striata</name>
    <dbReference type="NCBI Taxonomy" id="3830"/>
    <lineage>
        <taxon>Eukaryota</taxon>
        <taxon>Viridiplantae</taxon>
        <taxon>Streptophyta</taxon>
        <taxon>Embryophyta</taxon>
        <taxon>Tracheophyta</taxon>
        <taxon>Spermatophyta</taxon>
        <taxon>Magnoliopsida</taxon>
        <taxon>eudicotyledons</taxon>
        <taxon>Gunneridae</taxon>
        <taxon>Pentapetalae</taxon>
        <taxon>rosids</taxon>
        <taxon>fabids</taxon>
        <taxon>Fabales</taxon>
        <taxon>Fabaceae</taxon>
        <taxon>Papilionoideae</taxon>
        <taxon>50 kb inversion clade</taxon>
        <taxon>genistoids sensu lato</taxon>
        <taxon>core genistoids</taxon>
        <taxon>Crotalarieae</taxon>
        <taxon>Crotalaria</taxon>
    </lineage>
</organism>
<evidence type="ECO:0000259" key="8">
    <source>
        <dbReference type="PROSITE" id="PS51294"/>
    </source>
</evidence>
<keyword evidence="10" id="KW-1185">Reference proteome</keyword>
<dbReference type="SUPFAM" id="SSF46689">
    <property type="entry name" value="Homeodomain-like"/>
    <property type="match status" value="1"/>
</dbReference>
<evidence type="ECO:0000256" key="4">
    <source>
        <dbReference type="ARBA" id="ARBA00023125"/>
    </source>
</evidence>
<dbReference type="FunFam" id="1.10.10.60:FF:000010">
    <property type="entry name" value="Transcriptional activator Myb isoform A"/>
    <property type="match status" value="1"/>
</dbReference>
<feature type="domain" description="HTH myb-type" evidence="8">
    <location>
        <begin position="203"/>
        <end position="253"/>
    </location>
</feature>
<comment type="caution">
    <text evidence="9">The sequence shown here is derived from an EMBL/GenBank/DDBJ whole genome shotgun (WGS) entry which is preliminary data.</text>
</comment>
<feature type="compositionally biased region" description="Basic residues" evidence="6">
    <location>
        <begin position="247"/>
        <end position="260"/>
    </location>
</feature>
<dbReference type="PROSITE" id="PS51294">
    <property type="entry name" value="HTH_MYB"/>
    <property type="match status" value="2"/>
</dbReference>
<keyword evidence="3" id="KW-0804">Transcription</keyword>
<evidence type="ECO:0000256" key="1">
    <source>
        <dbReference type="ARBA" id="ARBA00004123"/>
    </source>
</evidence>
<feature type="domain" description="Myb-like" evidence="7">
    <location>
        <begin position="199"/>
        <end position="249"/>
    </location>
</feature>
<dbReference type="GO" id="GO:0005634">
    <property type="term" value="C:nucleus"/>
    <property type="evidence" value="ECO:0007669"/>
    <property type="project" value="UniProtKB-SubCell"/>
</dbReference>
<name>A0AAN9P8S6_CROPI</name>
<dbReference type="GO" id="GO:0000978">
    <property type="term" value="F:RNA polymerase II cis-regulatory region sequence-specific DNA binding"/>
    <property type="evidence" value="ECO:0007669"/>
    <property type="project" value="TreeGrafter"/>
</dbReference>
<gene>
    <name evidence="9" type="ORF">RIF29_03675</name>
</gene>
<dbReference type="InterPro" id="IPR009057">
    <property type="entry name" value="Homeodomain-like_sf"/>
</dbReference>
<sequence length="467" mass="52760">MKSMGGRIISDGCHDAIVTTNPSMFRSGPPLTAIDRFLWGQQSQSPQKQSYPLNVAKNNTTHASVFDDEFYKFACPGGGSSTYRFWPNTTTTITTQEGNFYDDEFLANEEALNRAHQFPMLCQKEDVHGLGKNLNEVGRRPKKGSSSVSLIKGQWTEEEDRKLLKLVKQHGVTKWSQIAEKLEGRAGKQCRERWHNHLRPDIKKDSWSEEEERILVEIHAKVGNRWAEIAKRIPGRTENAIKNHWNATKRRQNSKRKNKRPASSNGKPQPTILQNYIKHKTLNSTPTATFTTTPSSSTTEISVTLDNNNSSTPLIDDSHDDELLFMQELFKEGINNMHTQQQHVSNVVEGVNNHFKNSSNSYNNFSLGYCQTNDGNQLLTDVTQGRFVHSNPNPNPNNNNMFFDLYLSNLLNGAASSSSSSLCCDYGNQNLNTDLKLGDDVQDCSNGRREMDLIEMVCSQNFSTRSF</sequence>
<evidence type="ECO:0000256" key="5">
    <source>
        <dbReference type="ARBA" id="ARBA00023242"/>
    </source>
</evidence>
<accession>A0AAN9P8S6</accession>
<evidence type="ECO:0000256" key="3">
    <source>
        <dbReference type="ARBA" id="ARBA00023015"/>
    </source>
</evidence>
<dbReference type="PROSITE" id="PS50090">
    <property type="entry name" value="MYB_LIKE"/>
    <property type="match status" value="2"/>
</dbReference>
<reference evidence="9 10" key="1">
    <citation type="submission" date="2024-01" db="EMBL/GenBank/DDBJ databases">
        <title>The genomes of 5 underutilized Papilionoideae crops provide insights into root nodulation and disease resistanc.</title>
        <authorList>
            <person name="Yuan L."/>
        </authorList>
    </citation>
    <scope>NUCLEOTIDE SEQUENCE [LARGE SCALE GENOMIC DNA]</scope>
    <source>
        <strain evidence="9">ZHUSHIDOU_FW_LH</strain>
        <tissue evidence="9">Leaf</tissue>
    </source>
</reference>
<dbReference type="FunFam" id="1.10.10.60:FF:000381">
    <property type="entry name" value="Transcription factor MYB119"/>
    <property type="match status" value="1"/>
</dbReference>
<protein>
    <submittedName>
        <fullName evidence="9">Uncharacterized protein</fullName>
    </submittedName>
</protein>
<dbReference type="InterPro" id="IPR017930">
    <property type="entry name" value="Myb_dom"/>
</dbReference>
<evidence type="ECO:0000313" key="10">
    <source>
        <dbReference type="Proteomes" id="UP001372338"/>
    </source>
</evidence>
<feature type="compositionally biased region" description="Polar residues" evidence="6">
    <location>
        <begin position="261"/>
        <end position="271"/>
    </location>
</feature>
<keyword evidence="4" id="KW-0238">DNA-binding</keyword>
<dbReference type="Gene3D" id="1.10.10.60">
    <property type="entry name" value="Homeodomain-like"/>
    <property type="match status" value="2"/>
</dbReference>
<dbReference type="EMBL" id="JAYWIO010000001">
    <property type="protein sequence ID" value="KAK7289758.1"/>
    <property type="molecule type" value="Genomic_DNA"/>
</dbReference>
<dbReference type="GO" id="GO:0000981">
    <property type="term" value="F:DNA-binding transcription factor activity, RNA polymerase II-specific"/>
    <property type="evidence" value="ECO:0007669"/>
    <property type="project" value="TreeGrafter"/>
</dbReference>
<feature type="domain" description="HTH myb-type" evidence="8">
    <location>
        <begin position="147"/>
        <end position="202"/>
    </location>
</feature>
<feature type="domain" description="Myb-like" evidence="7">
    <location>
        <begin position="147"/>
        <end position="198"/>
    </location>
</feature>
<dbReference type="SMART" id="SM00717">
    <property type="entry name" value="SANT"/>
    <property type="match status" value="2"/>
</dbReference>
<dbReference type="Proteomes" id="UP001372338">
    <property type="component" value="Unassembled WGS sequence"/>
</dbReference>
<dbReference type="CDD" id="cd00167">
    <property type="entry name" value="SANT"/>
    <property type="match status" value="2"/>
</dbReference>
<evidence type="ECO:0000313" key="9">
    <source>
        <dbReference type="EMBL" id="KAK7289758.1"/>
    </source>
</evidence>